<evidence type="ECO:0000313" key="2">
    <source>
        <dbReference type="Proteomes" id="UP000501914"/>
    </source>
</evidence>
<dbReference type="KEGG" id="bteq:G4P54_10895"/>
<evidence type="ECO:0000313" key="1">
    <source>
        <dbReference type="EMBL" id="QIW80265.1"/>
    </source>
</evidence>
<dbReference type="Proteomes" id="UP000501914">
    <property type="component" value="Chromosome"/>
</dbReference>
<dbReference type="AlphaFoldDB" id="A0A6H0WNJ8"/>
<dbReference type="RefSeq" id="WP_167872667.1">
    <property type="nucleotide sequence ID" value="NZ_CP048852.1"/>
</dbReference>
<protein>
    <submittedName>
        <fullName evidence="1">Uncharacterized protein</fullName>
    </submittedName>
</protein>
<sequence>MKQFRFKGTVVLLDNELWCLKDENGVIQDAGELLTGIDILMENNVPGSFEPIVGDEVEVIVKRK</sequence>
<gene>
    <name evidence="1" type="ORF">G4P54_10895</name>
</gene>
<accession>A0A6H0WNJ8</accession>
<dbReference type="EMBL" id="CP048852">
    <property type="protein sequence ID" value="QIW80265.1"/>
    <property type="molecule type" value="Genomic_DNA"/>
</dbReference>
<keyword evidence="2" id="KW-1185">Reference proteome</keyword>
<organism evidence="1 2">
    <name type="scientific">Bacillus tequilensis</name>
    <dbReference type="NCBI Taxonomy" id="227866"/>
    <lineage>
        <taxon>Bacteria</taxon>
        <taxon>Bacillati</taxon>
        <taxon>Bacillota</taxon>
        <taxon>Bacilli</taxon>
        <taxon>Bacillales</taxon>
        <taxon>Bacillaceae</taxon>
        <taxon>Bacillus</taxon>
    </lineage>
</organism>
<proteinExistence type="predicted"/>
<name>A0A6H0WNJ8_9BACI</name>
<reference evidence="1 2" key="1">
    <citation type="submission" date="2020-02" db="EMBL/GenBank/DDBJ databases">
        <title>Genome sequencing, annotation and comparative genomic analysis of Bacillus tequilensis EA-CB0015, an effective biological control agent against Pseudocercospora fijiensis in banana plants.</title>
        <authorList>
            <person name="Cuellar-Gaviria T.Z."/>
            <person name="Ju K.-S."/>
            <person name="Villegas-Escobar V."/>
        </authorList>
    </citation>
    <scope>NUCLEOTIDE SEQUENCE [LARGE SCALE GENOMIC DNA]</scope>
    <source>
        <strain evidence="1 2">EA-CB0015</strain>
    </source>
</reference>